<dbReference type="PANTHER" id="PTHR11668">
    <property type="entry name" value="SERINE/THREONINE PROTEIN PHOSPHATASE"/>
    <property type="match status" value="1"/>
</dbReference>
<comment type="cofactor">
    <cofactor evidence="1">
        <name>Mn(2+)</name>
        <dbReference type="ChEBI" id="CHEBI:29035"/>
    </cofactor>
</comment>
<dbReference type="SMR" id="A2DJK6"/>
<dbReference type="InterPro" id="IPR029052">
    <property type="entry name" value="Metallo-depent_PP-like"/>
</dbReference>
<comment type="catalytic activity">
    <reaction evidence="6">
        <text>O-phospho-L-seryl-[protein] + H2O = L-seryl-[protein] + phosphate</text>
        <dbReference type="Rhea" id="RHEA:20629"/>
        <dbReference type="Rhea" id="RHEA-COMP:9863"/>
        <dbReference type="Rhea" id="RHEA-COMP:11604"/>
        <dbReference type="ChEBI" id="CHEBI:15377"/>
        <dbReference type="ChEBI" id="CHEBI:29999"/>
        <dbReference type="ChEBI" id="CHEBI:43474"/>
        <dbReference type="ChEBI" id="CHEBI:83421"/>
        <dbReference type="EC" id="3.1.3.16"/>
    </reaction>
</comment>
<proteinExistence type="inferred from homology"/>
<dbReference type="FunFam" id="3.60.21.10:FF:000026">
    <property type="entry name" value="Serine/threonine-protein phosphatase"/>
    <property type="match status" value="1"/>
</dbReference>
<dbReference type="EMBL" id="DS113208">
    <property type="protein sequence ID" value="EAY19406.1"/>
    <property type="molecule type" value="Genomic_DNA"/>
</dbReference>
<dbReference type="SMART" id="SM00156">
    <property type="entry name" value="PP2Ac"/>
    <property type="match status" value="1"/>
</dbReference>
<evidence type="ECO:0000313" key="11">
    <source>
        <dbReference type="Proteomes" id="UP000001542"/>
    </source>
</evidence>
<comment type="catalytic activity">
    <reaction evidence="7 8">
        <text>O-phospho-L-threonyl-[protein] + H2O = L-threonyl-[protein] + phosphate</text>
        <dbReference type="Rhea" id="RHEA:47004"/>
        <dbReference type="Rhea" id="RHEA-COMP:11060"/>
        <dbReference type="Rhea" id="RHEA-COMP:11605"/>
        <dbReference type="ChEBI" id="CHEBI:15377"/>
        <dbReference type="ChEBI" id="CHEBI:30013"/>
        <dbReference type="ChEBI" id="CHEBI:43474"/>
        <dbReference type="ChEBI" id="CHEBI:61977"/>
        <dbReference type="EC" id="3.1.3.16"/>
    </reaction>
</comment>
<dbReference type="FunCoup" id="A2DJK6">
    <property type="interactions" value="643"/>
</dbReference>
<dbReference type="OMA" id="TVQMSEN"/>
<dbReference type="AlphaFoldDB" id="A2DJK6"/>
<gene>
    <name evidence="10" type="ORF">TVAG_101240</name>
</gene>
<protein>
    <recommendedName>
        <fullName evidence="8">Serine/threonine-protein phosphatase</fullName>
        <ecNumber evidence="8">3.1.3.16</ecNumber>
    </recommendedName>
</protein>
<dbReference type="PANTHER" id="PTHR11668:SF300">
    <property type="entry name" value="SERINE_THREONINE-PROTEIN PHOSPHATASE"/>
    <property type="match status" value="1"/>
</dbReference>
<dbReference type="KEGG" id="tva:5464933"/>
<evidence type="ECO:0000256" key="2">
    <source>
        <dbReference type="ARBA" id="ARBA00022723"/>
    </source>
</evidence>
<evidence type="ECO:0000256" key="6">
    <source>
        <dbReference type="ARBA" id="ARBA00047761"/>
    </source>
</evidence>
<dbReference type="GO" id="GO:0005634">
    <property type="term" value="C:nucleus"/>
    <property type="evidence" value="ECO:0000318"/>
    <property type="project" value="GO_Central"/>
</dbReference>
<dbReference type="PROSITE" id="PS00125">
    <property type="entry name" value="SER_THR_PHOSPHATASE"/>
    <property type="match status" value="1"/>
</dbReference>
<feature type="domain" description="Serine/threonine specific protein phosphatases" evidence="9">
    <location>
        <begin position="115"/>
        <end position="120"/>
    </location>
</feature>
<dbReference type="Gene3D" id="3.60.21.10">
    <property type="match status" value="1"/>
</dbReference>
<keyword evidence="3 8" id="KW-0378">Hydrolase</keyword>
<dbReference type="InterPro" id="IPR050341">
    <property type="entry name" value="PP1_catalytic_subunit"/>
</dbReference>
<dbReference type="SUPFAM" id="SSF56300">
    <property type="entry name" value="Metallo-dependent phosphatases"/>
    <property type="match status" value="1"/>
</dbReference>
<keyword evidence="2" id="KW-0479">Metal-binding</keyword>
<dbReference type="GO" id="GO:0046872">
    <property type="term" value="F:metal ion binding"/>
    <property type="evidence" value="ECO:0007669"/>
    <property type="project" value="UniProtKB-KW"/>
</dbReference>
<evidence type="ECO:0000259" key="9">
    <source>
        <dbReference type="PROSITE" id="PS00125"/>
    </source>
</evidence>
<evidence type="ECO:0000256" key="4">
    <source>
        <dbReference type="ARBA" id="ARBA00022912"/>
    </source>
</evidence>
<dbReference type="GO" id="GO:0004722">
    <property type="term" value="F:protein serine/threonine phosphatase activity"/>
    <property type="evidence" value="ECO:0000318"/>
    <property type="project" value="GO_Central"/>
</dbReference>
<keyword evidence="5" id="KW-0464">Manganese</keyword>
<dbReference type="eggNOG" id="KOG0374">
    <property type="taxonomic scope" value="Eukaryota"/>
</dbReference>
<dbReference type="GO" id="GO:0005737">
    <property type="term" value="C:cytoplasm"/>
    <property type="evidence" value="ECO:0000318"/>
    <property type="project" value="GO_Central"/>
</dbReference>
<name>A2DJK6_TRIV3</name>
<dbReference type="Pfam" id="PF16891">
    <property type="entry name" value="STPPase_N"/>
    <property type="match status" value="1"/>
</dbReference>
<dbReference type="InParanoid" id="A2DJK6"/>
<evidence type="ECO:0000256" key="1">
    <source>
        <dbReference type="ARBA" id="ARBA00001936"/>
    </source>
</evidence>
<dbReference type="OrthoDB" id="1930084at2759"/>
<dbReference type="VEuPathDB" id="TrichDB:TVAG_101240"/>
<dbReference type="VEuPathDB" id="TrichDB:TVAGG3_1035900"/>
<dbReference type="InterPro" id="IPR006186">
    <property type="entry name" value="Ser/Thr-sp_prot-phosphatase"/>
</dbReference>
<comment type="similarity">
    <text evidence="8">Belongs to the PPP phosphatase family.</text>
</comment>
<evidence type="ECO:0000256" key="3">
    <source>
        <dbReference type="ARBA" id="ARBA00022801"/>
    </source>
</evidence>
<evidence type="ECO:0000313" key="10">
    <source>
        <dbReference type="EMBL" id="EAY19406.1"/>
    </source>
</evidence>
<evidence type="ECO:0000256" key="5">
    <source>
        <dbReference type="ARBA" id="ARBA00023211"/>
    </source>
</evidence>
<dbReference type="InterPro" id="IPR004843">
    <property type="entry name" value="Calcineurin-like_PHP"/>
</dbReference>
<keyword evidence="4" id="KW-0904">Protein phosphatase</keyword>
<evidence type="ECO:0000256" key="8">
    <source>
        <dbReference type="RuleBase" id="RU004273"/>
    </source>
</evidence>
<sequence length="330" mass="37946">MDLDQIEQKLFTVINKPLGTPSGITVEEINYLCQTVKEIYLSQPILLELKAPLTIVGDVHGQFHDLIRIFESKAYPPNANFLFLGDYVDRGKQSIETVCLLFIYKIKYPDHFFMLRGNHECTYINRLYGFYDECISNFDIDVYTTFSEVFNCLPIAAIIEDKIFCVHGGISPELNSLDQIRDVQRPFEIPEEGLIADLLWSDPSADATDWENNERGVSWCFGPQQVEDFLTKFGFDLVCRAHQAIMDGFEFPFPESQSIVTVFSVPNYCNEYENKGAIMHVEENLFCNFTVLEPKKYDDDYEFEIRAGSPPRGSTCERNYNQENVVVSDV</sequence>
<dbReference type="Proteomes" id="UP000001542">
    <property type="component" value="Unassembled WGS sequence"/>
</dbReference>
<dbReference type="RefSeq" id="XP_001580392.1">
    <property type="nucleotide sequence ID" value="XM_001580342.1"/>
</dbReference>
<keyword evidence="11" id="KW-1185">Reference proteome</keyword>
<organism evidence="10 11">
    <name type="scientific">Trichomonas vaginalis (strain ATCC PRA-98 / G3)</name>
    <dbReference type="NCBI Taxonomy" id="412133"/>
    <lineage>
        <taxon>Eukaryota</taxon>
        <taxon>Metamonada</taxon>
        <taxon>Parabasalia</taxon>
        <taxon>Trichomonadida</taxon>
        <taxon>Trichomonadidae</taxon>
        <taxon>Trichomonas</taxon>
    </lineage>
</organism>
<dbReference type="Pfam" id="PF00149">
    <property type="entry name" value="Metallophos"/>
    <property type="match status" value="1"/>
</dbReference>
<dbReference type="PRINTS" id="PR00114">
    <property type="entry name" value="STPHPHTASE"/>
</dbReference>
<evidence type="ECO:0000256" key="7">
    <source>
        <dbReference type="ARBA" id="ARBA00048336"/>
    </source>
</evidence>
<dbReference type="InterPro" id="IPR031675">
    <property type="entry name" value="STPPase_N"/>
</dbReference>
<reference evidence="10" key="2">
    <citation type="journal article" date="2007" name="Science">
        <title>Draft genome sequence of the sexually transmitted pathogen Trichomonas vaginalis.</title>
        <authorList>
            <person name="Carlton J.M."/>
            <person name="Hirt R.P."/>
            <person name="Silva J.C."/>
            <person name="Delcher A.L."/>
            <person name="Schatz M."/>
            <person name="Zhao Q."/>
            <person name="Wortman J.R."/>
            <person name="Bidwell S.L."/>
            <person name="Alsmark U.C.M."/>
            <person name="Besteiro S."/>
            <person name="Sicheritz-Ponten T."/>
            <person name="Noel C.J."/>
            <person name="Dacks J.B."/>
            <person name="Foster P.G."/>
            <person name="Simillion C."/>
            <person name="Van de Peer Y."/>
            <person name="Miranda-Saavedra D."/>
            <person name="Barton G.J."/>
            <person name="Westrop G.D."/>
            <person name="Mueller S."/>
            <person name="Dessi D."/>
            <person name="Fiori P.L."/>
            <person name="Ren Q."/>
            <person name="Paulsen I."/>
            <person name="Zhang H."/>
            <person name="Bastida-Corcuera F.D."/>
            <person name="Simoes-Barbosa A."/>
            <person name="Brown M.T."/>
            <person name="Hayes R.D."/>
            <person name="Mukherjee M."/>
            <person name="Okumura C.Y."/>
            <person name="Schneider R."/>
            <person name="Smith A.J."/>
            <person name="Vanacova S."/>
            <person name="Villalvazo M."/>
            <person name="Haas B.J."/>
            <person name="Pertea M."/>
            <person name="Feldblyum T.V."/>
            <person name="Utterback T.R."/>
            <person name="Shu C.L."/>
            <person name="Osoegawa K."/>
            <person name="de Jong P.J."/>
            <person name="Hrdy I."/>
            <person name="Horvathova L."/>
            <person name="Zubacova Z."/>
            <person name="Dolezal P."/>
            <person name="Malik S.B."/>
            <person name="Logsdon J.M. Jr."/>
            <person name="Henze K."/>
            <person name="Gupta A."/>
            <person name="Wang C.C."/>
            <person name="Dunne R.L."/>
            <person name="Upcroft J.A."/>
            <person name="Upcroft P."/>
            <person name="White O."/>
            <person name="Salzberg S.L."/>
            <person name="Tang P."/>
            <person name="Chiu C.-H."/>
            <person name="Lee Y.-S."/>
            <person name="Embley T.M."/>
            <person name="Coombs G.H."/>
            <person name="Mottram J.C."/>
            <person name="Tachezy J."/>
            <person name="Fraser-Liggett C.M."/>
            <person name="Johnson P.J."/>
        </authorList>
    </citation>
    <scope>NUCLEOTIDE SEQUENCE [LARGE SCALE GENOMIC DNA]</scope>
    <source>
        <strain evidence="10">G3</strain>
    </source>
</reference>
<dbReference type="STRING" id="5722.A2DJK6"/>
<accession>A2DJK6</accession>
<dbReference type="EC" id="3.1.3.16" evidence="8"/>
<reference evidence="10" key="1">
    <citation type="submission" date="2006-10" db="EMBL/GenBank/DDBJ databases">
        <authorList>
            <person name="Amadeo P."/>
            <person name="Zhao Q."/>
            <person name="Wortman J."/>
            <person name="Fraser-Liggett C."/>
            <person name="Carlton J."/>
        </authorList>
    </citation>
    <scope>NUCLEOTIDE SEQUENCE</scope>
    <source>
        <strain evidence="10">G3</strain>
    </source>
</reference>